<evidence type="ECO:0000256" key="1">
    <source>
        <dbReference type="SAM" id="MobiDB-lite"/>
    </source>
</evidence>
<evidence type="ECO:0000313" key="2">
    <source>
        <dbReference type="EMBL" id="CDJ32020.1"/>
    </source>
</evidence>
<name>U6K2S0_9EIME</name>
<accession>U6K2S0</accession>
<sequence length="73" mass="7515">MGPTPGKLPKVVGATICNPETPCGDCAIKGTAMLACDRKESPDDDACPTPPPRYTVLEDDIPDGGVKDADESA</sequence>
<reference evidence="2" key="1">
    <citation type="submission" date="2013-10" db="EMBL/GenBank/DDBJ databases">
        <title>Genomic analysis of the causative agents of coccidiosis in chickens.</title>
        <authorList>
            <person name="Reid A.J."/>
            <person name="Blake D."/>
            <person name="Billington K."/>
            <person name="Browne H."/>
            <person name="Dunn M."/>
            <person name="Hung S."/>
            <person name="Kawahara F."/>
            <person name="Miranda-Saavedra D."/>
            <person name="Mourier T."/>
            <person name="Nagra H."/>
            <person name="Otto T.D."/>
            <person name="Rawlings N."/>
            <person name="Sanchez A."/>
            <person name="Sanders M."/>
            <person name="Subramaniam C."/>
            <person name="Tay Y."/>
            <person name="Dear P."/>
            <person name="Doerig C."/>
            <person name="Gruber A."/>
            <person name="Parkinson J."/>
            <person name="Shirley M."/>
            <person name="Wan K.L."/>
            <person name="Berriman M."/>
            <person name="Tomley F."/>
            <person name="Pain A."/>
        </authorList>
    </citation>
    <scope>NUCLEOTIDE SEQUENCE [LARGE SCALE GENOMIC DNA]</scope>
    <source>
        <strain evidence="2">Houghton</strain>
    </source>
</reference>
<dbReference type="RefSeq" id="XP_013354585.1">
    <property type="nucleotide sequence ID" value="XM_013499131.1"/>
</dbReference>
<dbReference type="VEuPathDB" id="ToxoDB:EMH_0071690"/>
<gene>
    <name evidence="2" type="ORF">EMH_0071690</name>
</gene>
<dbReference type="EMBL" id="HG683785">
    <property type="protein sequence ID" value="CDJ32020.1"/>
    <property type="molecule type" value="Genomic_DNA"/>
</dbReference>
<evidence type="ECO:0000313" key="3">
    <source>
        <dbReference type="Proteomes" id="UP000030744"/>
    </source>
</evidence>
<keyword evidence="3" id="KW-1185">Reference proteome</keyword>
<dbReference type="GeneID" id="25381676"/>
<dbReference type="Proteomes" id="UP000030744">
    <property type="component" value="Unassembled WGS sequence"/>
</dbReference>
<organism evidence="2 3">
    <name type="scientific">Eimeria mitis</name>
    <dbReference type="NCBI Taxonomy" id="44415"/>
    <lineage>
        <taxon>Eukaryota</taxon>
        <taxon>Sar</taxon>
        <taxon>Alveolata</taxon>
        <taxon>Apicomplexa</taxon>
        <taxon>Conoidasida</taxon>
        <taxon>Coccidia</taxon>
        <taxon>Eucoccidiorida</taxon>
        <taxon>Eimeriorina</taxon>
        <taxon>Eimeriidae</taxon>
        <taxon>Eimeria</taxon>
    </lineage>
</organism>
<dbReference type="AlphaFoldDB" id="U6K2S0"/>
<proteinExistence type="predicted"/>
<feature type="region of interest" description="Disordered" evidence="1">
    <location>
        <begin position="38"/>
        <end position="73"/>
    </location>
</feature>
<reference evidence="2" key="2">
    <citation type="submission" date="2013-10" db="EMBL/GenBank/DDBJ databases">
        <authorList>
            <person name="Aslett M."/>
        </authorList>
    </citation>
    <scope>NUCLEOTIDE SEQUENCE [LARGE SCALE GENOMIC DNA]</scope>
    <source>
        <strain evidence="2">Houghton</strain>
    </source>
</reference>
<protein>
    <submittedName>
        <fullName evidence="2">Uncharacterized protein</fullName>
    </submittedName>
</protein>